<dbReference type="Proteomes" id="UP000320235">
    <property type="component" value="Unassembled WGS sequence"/>
</dbReference>
<keyword evidence="2" id="KW-1185">Reference proteome</keyword>
<dbReference type="EMBL" id="VFPE01000007">
    <property type="protein sequence ID" value="TQM19791.1"/>
    <property type="molecule type" value="Genomic_DNA"/>
</dbReference>
<comment type="caution">
    <text evidence="1">The sequence shown here is derived from an EMBL/GenBank/DDBJ whole genome shotgun (WGS) entry which is preliminary data.</text>
</comment>
<proteinExistence type="predicted"/>
<reference evidence="1 2" key="1">
    <citation type="submission" date="2019-06" db="EMBL/GenBank/DDBJ databases">
        <title>Sequencing the genomes of 1000 actinobacteria strains.</title>
        <authorList>
            <person name="Klenk H.-P."/>
        </authorList>
    </citation>
    <scope>NUCLEOTIDE SEQUENCE [LARGE SCALE GENOMIC DNA]</scope>
    <source>
        <strain evidence="1 2">DSM 105492</strain>
    </source>
</reference>
<gene>
    <name evidence="1" type="ORF">FB391_3628</name>
</gene>
<name>A0A543EDY9_9MICO</name>
<sequence>MGRRLTIAAVVAAALANLAPTQRDVLFAQLEDDRRED</sequence>
<dbReference type="AlphaFoldDB" id="A0A543EDY9"/>
<evidence type="ECO:0000313" key="1">
    <source>
        <dbReference type="EMBL" id="TQM19791.1"/>
    </source>
</evidence>
<evidence type="ECO:0000313" key="2">
    <source>
        <dbReference type="Proteomes" id="UP000320235"/>
    </source>
</evidence>
<protein>
    <submittedName>
        <fullName evidence="1">Uncharacterized protein</fullName>
    </submittedName>
</protein>
<organism evidence="1 2">
    <name type="scientific">Microbacterium kyungheense</name>
    <dbReference type="NCBI Taxonomy" id="1263636"/>
    <lineage>
        <taxon>Bacteria</taxon>
        <taxon>Bacillati</taxon>
        <taxon>Actinomycetota</taxon>
        <taxon>Actinomycetes</taxon>
        <taxon>Micrococcales</taxon>
        <taxon>Microbacteriaceae</taxon>
        <taxon>Microbacterium</taxon>
    </lineage>
</organism>
<accession>A0A543EDY9</accession>